<dbReference type="Proteomes" id="UP000001258">
    <property type="component" value="Chromosome"/>
</dbReference>
<dbReference type="KEGG" id="bha:BH1032"/>
<reference evidence="1 2" key="1">
    <citation type="journal article" date="2000" name="Nucleic Acids Res.">
        <title>Complete genome sequence of the alkaliphilic bacterium Bacillus halodurans and genomic sequence comparison with Bacillus subtilis.</title>
        <authorList>
            <person name="Takami H."/>
            <person name="Nakasone K."/>
            <person name="Takaki Y."/>
            <person name="Maeno G."/>
            <person name="Sasaki R."/>
            <person name="Masui N."/>
            <person name="Fuji F."/>
            <person name="Hirama C."/>
            <person name="Nakamura Y."/>
            <person name="Ogasawara N."/>
            <person name="Kuhara S."/>
            <person name="Horikoshi K."/>
        </authorList>
    </citation>
    <scope>NUCLEOTIDE SEQUENCE [LARGE SCALE GENOMIC DNA]</scope>
    <source>
        <strain evidence="2">ATCC BAA-125 / DSM 18197 / FERM 7344 / JCM 9153 / C-125</strain>
    </source>
</reference>
<name>Q9KE26_HALH5</name>
<protein>
    <submittedName>
        <fullName evidence="1">BH1032 protein</fullName>
    </submittedName>
</protein>
<gene>
    <name evidence="1" type="ordered locus">BH1032</name>
</gene>
<accession>Q9KE26</accession>
<dbReference type="EMBL" id="BA000004">
    <property type="protein sequence ID" value="BAB04751.1"/>
    <property type="molecule type" value="Genomic_DNA"/>
</dbReference>
<keyword evidence="2" id="KW-1185">Reference proteome</keyword>
<evidence type="ECO:0000313" key="1">
    <source>
        <dbReference type="EMBL" id="BAB04751.1"/>
    </source>
</evidence>
<sequence>MKDPKRMTVMIIHP</sequence>
<evidence type="ECO:0000313" key="2">
    <source>
        <dbReference type="Proteomes" id="UP000001258"/>
    </source>
</evidence>
<organism evidence="1 2">
    <name type="scientific">Halalkalibacterium halodurans (strain ATCC BAA-125 / DSM 18197 / FERM 7344 / JCM 9153 / C-125)</name>
    <name type="common">Bacillus halodurans</name>
    <dbReference type="NCBI Taxonomy" id="272558"/>
    <lineage>
        <taxon>Bacteria</taxon>
        <taxon>Bacillati</taxon>
        <taxon>Bacillota</taxon>
        <taxon>Bacilli</taxon>
        <taxon>Bacillales</taxon>
        <taxon>Bacillaceae</taxon>
        <taxon>Halalkalibacterium (ex Joshi et al. 2022)</taxon>
    </lineage>
</organism>
<proteinExistence type="predicted"/>
<dbReference type="PIR" id="H83778">
    <property type="entry name" value="H83778"/>
</dbReference>
<dbReference type="HOGENOM" id="CLU_3434919_0_0_9"/>